<sequence>MLYIFFIVVGHTKLYTNRDIGLGEGVGESTSFSELYFHDEGERQIPVDNRALAYDFVIRKYQCYMHHGYHHFVCVRKYMVTAAHEHSQLQSIHRCIAGHLKGYGLDIIYLVDNNIFLQRVRKELFESVTGQNKKILQKIVGRHNKQVGTYVRAETAAHETIAKRESEIRVNGSATVLIYNRRRRKVRECDHELDVAAMVGIPVDGPTTSWSWSRTAIGQWRHRTVCRENLRRWLMFSDDLKWLKRNDL</sequence>
<reference evidence="1 2" key="1">
    <citation type="journal article" date="2019" name="Commun. Biol.">
        <title>The bagworm genome reveals a unique fibroin gene that provides high tensile strength.</title>
        <authorList>
            <person name="Kono N."/>
            <person name="Nakamura H."/>
            <person name="Ohtoshi R."/>
            <person name="Tomita M."/>
            <person name="Numata K."/>
            <person name="Arakawa K."/>
        </authorList>
    </citation>
    <scope>NUCLEOTIDE SEQUENCE [LARGE SCALE GENOMIC DNA]</scope>
</reference>
<dbReference type="Proteomes" id="UP000299102">
    <property type="component" value="Unassembled WGS sequence"/>
</dbReference>
<dbReference type="AlphaFoldDB" id="A0A4C1T031"/>
<evidence type="ECO:0000313" key="1">
    <source>
        <dbReference type="EMBL" id="GBP07832.1"/>
    </source>
</evidence>
<name>A0A4C1T031_EUMVA</name>
<organism evidence="1 2">
    <name type="scientific">Eumeta variegata</name>
    <name type="common">Bagworm moth</name>
    <name type="synonym">Eumeta japonica</name>
    <dbReference type="NCBI Taxonomy" id="151549"/>
    <lineage>
        <taxon>Eukaryota</taxon>
        <taxon>Metazoa</taxon>
        <taxon>Ecdysozoa</taxon>
        <taxon>Arthropoda</taxon>
        <taxon>Hexapoda</taxon>
        <taxon>Insecta</taxon>
        <taxon>Pterygota</taxon>
        <taxon>Neoptera</taxon>
        <taxon>Endopterygota</taxon>
        <taxon>Lepidoptera</taxon>
        <taxon>Glossata</taxon>
        <taxon>Ditrysia</taxon>
        <taxon>Tineoidea</taxon>
        <taxon>Psychidae</taxon>
        <taxon>Oiketicinae</taxon>
        <taxon>Eumeta</taxon>
    </lineage>
</organism>
<protein>
    <submittedName>
        <fullName evidence="1">Uncharacterized protein</fullName>
    </submittedName>
</protein>
<accession>A0A4C1T031</accession>
<keyword evidence="2" id="KW-1185">Reference proteome</keyword>
<gene>
    <name evidence="1" type="ORF">EVAR_78017_1</name>
</gene>
<dbReference type="EMBL" id="BGZK01000028">
    <property type="protein sequence ID" value="GBP07832.1"/>
    <property type="molecule type" value="Genomic_DNA"/>
</dbReference>
<proteinExistence type="predicted"/>
<evidence type="ECO:0000313" key="2">
    <source>
        <dbReference type="Proteomes" id="UP000299102"/>
    </source>
</evidence>
<comment type="caution">
    <text evidence="1">The sequence shown here is derived from an EMBL/GenBank/DDBJ whole genome shotgun (WGS) entry which is preliminary data.</text>
</comment>